<gene>
    <name evidence="2" type="ORF">QR98_0071290</name>
</gene>
<reference evidence="2 3" key="1">
    <citation type="journal article" date="2015" name="Parasit. Vectors">
        <title>Draft genome of the scabies mite.</title>
        <authorList>
            <person name="Rider S.D.Jr."/>
            <person name="Morgan M.S."/>
            <person name="Arlian L.G."/>
        </authorList>
    </citation>
    <scope>NUCLEOTIDE SEQUENCE [LARGE SCALE GENOMIC DNA]</scope>
    <source>
        <strain evidence="2">Arlian Lab</strain>
    </source>
</reference>
<evidence type="ECO:0000256" key="1">
    <source>
        <dbReference type="SAM" id="MobiDB-lite"/>
    </source>
</evidence>
<protein>
    <submittedName>
        <fullName evidence="2">Uncharacterized protein</fullName>
    </submittedName>
</protein>
<proteinExistence type="predicted"/>
<evidence type="ECO:0000313" key="3">
    <source>
        <dbReference type="Proteomes" id="UP000616769"/>
    </source>
</evidence>
<organism evidence="2 3">
    <name type="scientific">Sarcoptes scabiei</name>
    <name type="common">Itch mite</name>
    <name type="synonym">Acarus scabiei</name>
    <dbReference type="NCBI Taxonomy" id="52283"/>
    <lineage>
        <taxon>Eukaryota</taxon>
        <taxon>Metazoa</taxon>
        <taxon>Ecdysozoa</taxon>
        <taxon>Arthropoda</taxon>
        <taxon>Chelicerata</taxon>
        <taxon>Arachnida</taxon>
        <taxon>Acari</taxon>
        <taxon>Acariformes</taxon>
        <taxon>Sarcoptiformes</taxon>
        <taxon>Astigmata</taxon>
        <taxon>Psoroptidia</taxon>
        <taxon>Sarcoptoidea</taxon>
        <taxon>Sarcoptidae</taxon>
        <taxon>Sarcoptinae</taxon>
        <taxon>Sarcoptes</taxon>
    </lineage>
</organism>
<name>A0A132ACH4_SARSC</name>
<dbReference type="EMBL" id="JXLN01012543">
    <property type="protein sequence ID" value="KPM08607.1"/>
    <property type="molecule type" value="Genomic_DNA"/>
</dbReference>
<sequence>MLDLVELTINEAILKFIVLKQNDQRIFTPRIDRKRFNKQLFDAIDNFYISRDLASQIHSIDDLIDYLYIAQYSYFIVSEEMRRAKPPSHWREDIERKISKLSQELEIIKQFIDNRNPTNKMLSERVKRVLRKHQVHTNNRQSLELASRRIESSILNYQSKIKFADRRRKMIKDNRKFECYRSRFYREIDEHIVAAKQHHLQDRLQKRLDQHQQQDEDGEESESEKGREEDVDAQKPSLSSKILSTELRKEIVEYWQDIWRYHEKEFSHQNLLQNLRSCSYHSQSSQSSLPSIDSSTVWSENRINLVIDSIMSNLEHWKAPGPDMV</sequence>
<feature type="region of interest" description="Disordered" evidence="1">
    <location>
        <begin position="203"/>
        <end position="237"/>
    </location>
</feature>
<dbReference type="AlphaFoldDB" id="A0A132ACH4"/>
<feature type="compositionally biased region" description="Basic and acidic residues" evidence="1">
    <location>
        <begin position="203"/>
        <end position="214"/>
    </location>
</feature>
<comment type="caution">
    <text evidence="2">The sequence shown here is derived from an EMBL/GenBank/DDBJ whole genome shotgun (WGS) entry which is preliminary data.</text>
</comment>
<dbReference type="VEuPathDB" id="VectorBase:SSCA002118"/>
<accession>A0A132ACH4</accession>
<dbReference type="Proteomes" id="UP000616769">
    <property type="component" value="Unassembled WGS sequence"/>
</dbReference>
<evidence type="ECO:0000313" key="2">
    <source>
        <dbReference type="EMBL" id="KPM08607.1"/>
    </source>
</evidence>